<dbReference type="InterPro" id="IPR052678">
    <property type="entry name" value="OST-beta_subunit"/>
</dbReference>
<dbReference type="RefSeq" id="XP_031426315.1">
    <property type="nucleotide sequence ID" value="XM_031570455.2"/>
</dbReference>
<dbReference type="KEGG" id="char:116221081"/>
<feature type="region of interest" description="Disordered" evidence="1">
    <location>
        <begin position="299"/>
        <end position="323"/>
    </location>
</feature>
<dbReference type="PANTHER" id="PTHR36129">
    <property type="entry name" value="ORGANIC SOLUTE TRANSPORTER SUBUNIT BETA-RELATED"/>
    <property type="match status" value="1"/>
</dbReference>
<accession>A0A6P8FSC3</accession>
<dbReference type="SUPFAM" id="SSF50370">
    <property type="entry name" value="Ricin B-like lectins"/>
    <property type="match status" value="1"/>
</dbReference>
<sequence>MQVQAVGQVGSGYSPFSDGNQAYVDFDTTLVVGLAIRNEQSGRCVAVLKHRERHRLELVDCQPGSALQEWLWDPESCFIKSLAAGECLSAAGTYPKHDGVRLRSCQDGENGGEGQAWSCSKKGQLTLQGARLHLSERHSQEHPTKIRSIYLSKDRGQASQWRTLSNSSVCGESSGVSMCVKRQHSIMHHPTGTPSTPPSSQNENKTPLNPMPQGEGLVAPRPTEQNMSTDFPVQSQSSFAPEKDTVDFFNMDFGRSWKVAMLVLSSLALMLGFVILILSILQNRKKNVVVLKSYTRTGEVSQPGSPALHDRAPLTKNPMRPAHSPSLPRGEILVAWKDGTVTPLFDSNNY</sequence>
<dbReference type="AlphaFoldDB" id="A0A6P8FSC3"/>
<feature type="transmembrane region" description="Helical" evidence="2">
    <location>
        <begin position="259"/>
        <end position="281"/>
    </location>
</feature>
<dbReference type="Gene3D" id="2.80.10.50">
    <property type="match status" value="1"/>
</dbReference>
<name>A0A6P8FSC3_CLUHA</name>
<keyword evidence="2" id="KW-1133">Transmembrane helix</keyword>
<dbReference type="PANTHER" id="PTHR36129:SF2">
    <property type="entry name" value="RICIN B LECTIN DOMAIN-CONTAINING PROTEIN"/>
    <property type="match status" value="1"/>
</dbReference>
<feature type="compositionally biased region" description="Low complexity" evidence="1">
    <location>
        <begin position="190"/>
        <end position="200"/>
    </location>
</feature>
<reference evidence="4" key="1">
    <citation type="submission" date="2025-08" db="UniProtKB">
        <authorList>
            <consortium name="RefSeq"/>
        </authorList>
    </citation>
    <scope>IDENTIFICATION</scope>
</reference>
<feature type="region of interest" description="Disordered" evidence="1">
    <location>
        <begin position="187"/>
        <end position="214"/>
    </location>
</feature>
<keyword evidence="2" id="KW-0812">Transmembrane</keyword>
<keyword evidence="2" id="KW-0472">Membrane</keyword>
<evidence type="ECO:0000256" key="1">
    <source>
        <dbReference type="SAM" id="MobiDB-lite"/>
    </source>
</evidence>
<keyword evidence="3" id="KW-1185">Reference proteome</keyword>
<dbReference type="InterPro" id="IPR035992">
    <property type="entry name" value="Ricin_B-like_lectins"/>
</dbReference>
<dbReference type="GeneID" id="116221081"/>
<organism evidence="3 4">
    <name type="scientific">Clupea harengus</name>
    <name type="common">Atlantic herring</name>
    <dbReference type="NCBI Taxonomy" id="7950"/>
    <lineage>
        <taxon>Eukaryota</taxon>
        <taxon>Metazoa</taxon>
        <taxon>Chordata</taxon>
        <taxon>Craniata</taxon>
        <taxon>Vertebrata</taxon>
        <taxon>Euteleostomi</taxon>
        <taxon>Actinopterygii</taxon>
        <taxon>Neopterygii</taxon>
        <taxon>Teleostei</taxon>
        <taxon>Clupei</taxon>
        <taxon>Clupeiformes</taxon>
        <taxon>Clupeoidei</taxon>
        <taxon>Clupeidae</taxon>
        <taxon>Clupea</taxon>
    </lineage>
</organism>
<evidence type="ECO:0000313" key="3">
    <source>
        <dbReference type="Proteomes" id="UP000515152"/>
    </source>
</evidence>
<dbReference type="OrthoDB" id="9899510at2759"/>
<evidence type="ECO:0000313" key="4">
    <source>
        <dbReference type="RefSeq" id="XP_031426315.1"/>
    </source>
</evidence>
<protein>
    <submittedName>
        <fullName evidence="4">Uncharacterized protein LOC116221081 isoform X1</fullName>
    </submittedName>
</protein>
<dbReference type="Proteomes" id="UP000515152">
    <property type="component" value="Chromosome 7"/>
</dbReference>
<gene>
    <name evidence="4" type="primary">LOC116221081</name>
</gene>
<dbReference type="PROSITE" id="PS50231">
    <property type="entry name" value="RICIN_B_LECTIN"/>
    <property type="match status" value="1"/>
</dbReference>
<proteinExistence type="predicted"/>
<evidence type="ECO:0000256" key="2">
    <source>
        <dbReference type="SAM" id="Phobius"/>
    </source>
</evidence>